<keyword evidence="9" id="KW-0479">Metal-binding</keyword>
<reference evidence="11" key="1">
    <citation type="submission" date="2019-05" db="EMBL/GenBank/DDBJ databases">
        <title>Metatranscriptomic reconstruction reveals RNA viruses with the potential to shape carbon cycling in soil.</title>
        <authorList>
            <person name="Starr E.P."/>
            <person name="Nuccio E."/>
            <person name="Pett-Ridge J."/>
            <person name="Banfield J.F."/>
            <person name="Firestone M.K."/>
        </authorList>
    </citation>
    <scope>NUCLEOTIDE SEQUENCE</scope>
    <source>
        <strain evidence="11">H4_Rhizo_43_scaffold_408</strain>
    </source>
</reference>
<evidence type="ECO:0000256" key="3">
    <source>
        <dbReference type="ARBA" id="ARBA00022679"/>
    </source>
</evidence>
<dbReference type="GO" id="GO:0046872">
    <property type="term" value="F:metal ion binding"/>
    <property type="evidence" value="ECO:0007669"/>
    <property type="project" value="UniProtKB-KW"/>
</dbReference>
<dbReference type="GO" id="GO:0000166">
    <property type="term" value="F:nucleotide binding"/>
    <property type="evidence" value="ECO:0007669"/>
    <property type="project" value="UniProtKB-KW"/>
</dbReference>
<evidence type="ECO:0000256" key="2">
    <source>
        <dbReference type="ARBA" id="ARBA00022484"/>
    </source>
</evidence>
<dbReference type="GO" id="GO:0003968">
    <property type="term" value="F:RNA-directed RNA polymerase activity"/>
    <property type="evidence" value="ECO:0007669"/>
    <property type="project" value="UniProtKB-KW"/>
</dbReference>
<keyword evidence="6" id="KW-0693">Viral RNA replication</keyword>
<dbReference type="EMBL" id="MN034735">
    <property type="protein sequence ID" value="QDH89284.1"/>
    <property type="molecule type" value="Genomic_RNA"/>
</dbReference>
<keyword evidence="5" id="KW-0547">Nucleotide-binding</keyword>
<evidence type="ECO:0000256" key="5">
    <source>
        <dbReference type="ARBA" id="ARBA00022741"/>
    </source>
</evidence>
<evidence type="ECO:0000313" key="11">
    <source>
        <dbReference type="EMBL" id="QDH89284.1"/>
    </source>
</evidence>
<dbReference type="EC" id="2.7.7.48" evidence="1"/>
<evidence type="ECO:0000256" key="9">
    <source>
        <dbReference type="PIRSR" id="PIRSR605093-1"/>
    </source>
</evidence>
<gene>
    <name evidence="11" type="ORF">H4Rhizo43408_000001</name>
</gene>
<evidence type="ECO:0000256" key="1">
    <source>
        <dbReference type="ARBA" id="ARBA00012494"/>
    </source>
</evidence>
<feature type="binding site" evidence="9">
    <location>
        <position position="420"/>
    </location>
    <ligand>
        <name>Mg(2+)</name>
        <dbReference type="ChEBI" id="CHEBI:18420"/>
        <label>2</label>
    </ligand>
</feature>
<keyword evidence="2 11" id="KW-0696">RNA-directed RNA polymerase</keyword>
<organism evidence="11">
    <name type="scientific">Leviviridae sp</name>
    <dbReference type="NCBI Taxonomy" id="2027243"/>
    <lineage>
        <taxon>Viruses</taxon>
        <taxon>Riboviria</taxon>
        <taxon>Orthornavirae</taxon>
        <taxon>Lenarviricota</taxon>
        <taxon>Leviviricetes</taxon>
        <taxon>Norzivirales</taxon>
        <taxon>Fiersviridae</taxon>
    </lineage>
</organism>
<dbReference type="InterPro" id="IPR005093">
    <property type="entry name" value="RNArep_beta"/>
</dbReference>
<comment type="cofactor">
    <cofactor evidence="9">
        <name>Mg(2+)</name>
        <dbReference type="ChEBI" id="CHEBI:18420"/>
    </cofactor>
    <text evidence="9">Binds 2 Mg(2+) per subunit.</text>
</comment>
<dbReference type="InterPro" id="IPR007096">
    <property type="entry name" value="RNA-dir_Rpol_cat_phage"/>
</dbReference>
<evidence type="ECO:0000256" key="6">
    <source>
        <dbReference type="ARBA" id="ARBA00022953"/>
    </source>
</evidence>
<evidence type="ECO:0000256" key="7">
    <source>
        <dbReference type="ARBA" id="ARBA00030248"/>
    </source>
</evidence>
<keyword evidence="3" id="KW-0808">Transferase</keyword>
<dbReference type="Pfam" id="PF03431">
    <property type="entry name" value="RNA_replicase_B"/>
    <property type="match status" value="1"/>
</dbReference>
<name>A0A514D6N4_9VIRU</name>
<feature type="binding site" evidence="9">
    <location>
        <position position="421"/>
    </location>
    <ligand>
        <name>Mg(2+)</name>
        <dbReference type="ChEBI" id="CHEBI:18420"/>
        <label>2</label>
    </ligand>
</feature>
<accession>A0A514D6N4</accession>
<keyword evidence="9" id="KW-0460">Magnesium</keyword>
<evidence type="ECO:0000259" key="10">
    <source>
        <dbReference type="PROSITE" id="PS50522"/>
    </source>
</evidence>
<feature type="binding site" evidence="9">
    <location>
        <position position="323"/>
    </location>
    <ligand>
        <name>Mg(2+)</name>
        <dbReference type="ChEBI" id="CHEBI:18420"/>
        <label>2</label>
    </ligand>
</feature>
<feature type="domain" description="RdRp catalytic" evidence="10">
    <location>
        <begin position="308"/>
        <end position="452"/>
    </location>
</feature>
<sequence>MNSLITLLLKVLEESSTLCGINTDQDRKTILARVESEGLSFTTITLPSMVKDLYKAVDQKRITPDLFAPFKRARGSEVPIFLGGFMELIFHLDGRIRDDASADAFRAICQTAGLLAKVEIECSPKRVRAALDRYVTNESYVLGHGKNVTPQMVRDFQSMATVVFGSVFSRVNREVKDMELIPSHGPGSVADKLRGNSKWDPKRHTWPDRLEYMFPRWRYAYSSGSIYLDEVLSGVDVPGTEIPVKVITVPKTLKTPRIIAVEPTAVQYCQQGLLRSIYDAVNRDSVGRIMSWESQLPNQQLALLGSKMATRENESDSGFATLDLSDASDLVSNRLVLAMTNNYPYFRDALQACRSRVADVPGHGEILLSKFASMGSAVCFPIEAMVFTTIVFLALRAVYPNISQQTLVRRFADKVRVYGDDIIVPREAAQSVAELLEAYGLRVNSSKSFWNGTFRESCGKEYFNGVDVTYAKLRSEFPSPQKAQSKQVREIVSLVEFRNNLFERGYEQTCQWIDDLLEKCLNGNYPFVGPYSPALGRLSYDRSITIGKTDTKLQVPMVKAYAVSGRSPASQLNDYGALMKTLGTPSGLPNPDPRHLDRAGRPSVLHMKLRWLRAI</sequence>
<dbReference type="PROSITE" id="PS50522">
    <property type="entry name" value="RDRP_PHAGE"/>
    <property type="match status" value="1"/>
</dbReference>
<protein>
    <recommendedName>
        <fullName evidence="1">RNA-directed RNA polymerase</fullName>
        <ecNumber evidence="1">2.7.7.48</ecNumber>
    </recommendedName>
    <alternativeName>
        <fullName evidence="7">RNA replicase beta chain</fullName>
    </alternativeName>
</protein>
<evidence type="ECO:0000256" key="4">
    <source>
        <dbReference type="ARBA" id="ARBA00022695"/>
    </source>
</evidence>
<comment type="catalytic activity">
    <reaction evidence="8">
        <text>RNA(n) + a ribonucleoside 5'-triphosphate = RNA(n+1) + diphosphate</text>
        <dbReference type="Rhea" id="RHEA:21248"/>
        <dbReference type="Rhea" id="RHEA-COMP:14527"/>
        <dbReference type="Rhea" id="RHEA-COMP:17342"/>
        <dbReference type="ChEBI" id="CHEBI:33019"/>
        <dbReference type="ChEBI" id="CHEBI:61557"/>
        <dbReference type="ChEBI" id="CHEBI:140395"/>
        <dbReference type="EC" id="2.7.7.48"/>
    </reaction>
</comment>
<keyword evidence="4" id="KW-0548">Nucleotidyltransferase</keyword>
<evidence type="ECO:0000256" key="8">
    <source>
        <dbReference type="ARBA" id="ARBA00048744"/>
    </source>
</evidence>
<proteinExistence type="predicted"/>
<dbReference type="GO" id="GO:0039694">
    <property type="term" value="P:viral RNA genome replication"/>
    <property type="evidence" value="ECO:0007669"/>
    <property type="project" value="InterPro"/>
</dbReference>